<dbReference type="RefSeq" id="WP_135285784.1">
    <property type="nucleotide sequence ID" value="NZ_SMLL01000005.1"/>
</dbReference>
<dbReference type="PANTHER" id="PTHR43283:SF7">
    <property type="entry name" value="BETA-LACTAMASE-RELATED DOMAIN-CONTAINING PROTEIN"/>
    <property type="match status" value="1"/>
</dbReference>
<keyword evidence="2" id="KW-0378">Hydrolase</keyword>
<evidence type="ECO:0000313" key="3">
    <source>
        <dbReference type="Proteomes" id="UP000297564"/>
    </source>
</evidence>
<comment type="caution">
    <text evidence="2">The sequence shown here is derived from an EMBL/GenBank/DDBJ whole genome shotgun (WGS) entry which is preliminary data.</text>
</comment>
<sequence length="394" mass="43528">MKRLALAALLLMVLALAWSLAVYPAQYVFRTLAWGESDVDDRLRFPARELLARPGAVELPADAQPARVRAAFAAAVQGEDLDAWMAAQQTLGFVVLQHGRVIYEGYYNGHGRDERATSFSAAKSVLATLVAAAAEDGLLDLDEPVTRRVPELGRRDPRFARFTLRHLLGMRTGIRYVETGLPHGDDAKTYYWPDLRALALDQSRIDGEPGTGWLYNNYHPLLLGLVLERATGMPVAKYLEQRLWQPAGMAAAASWSLDSEAAGFEKMESGVNARTLDFARLGQLMLARGTAEGGRRVLSERTVRLLTSPEGAADLSARQPGLYYQLFWWGRRDPRWGDAFYALGKYGQFIFVSPDNGVVIARNGREQGPPTAQWTALFARMAHELGRGSAPARP</sequence>
<dbReference type="GO" id="GO:0016787">
    <property type="term" value="F:hydrolase activity"/>
    <property type="evidence" value="ECO:0007669"/>
    <property type="project" value="UniProtKB-KW"/>
</dbReference>
<dbReference type="SUPFAM" id="SSF56601">
    <property type="entry name" value="beta-lactamase/transpeptidase-like"/>
    <property type="match status" value="1"/>
</dbReference>
<gene>
    <name evidence="2" type="ORF">EZ242_13970</name>
</gene>
<name>A0A4Z0BJQ0_9BURK</name>
<dbReference type="InterPro" id="IPR012338">
    <property type="entry name" value="Beta-lactam/transpept-like"/>
</dbReference>
<keyword evidence="3" id="KW-1185">Reference proteome</keyword>
<dbReference type="AlphaFoldDB" id="A0A4Z0BJQ0"/>
<reference evidence="2 3" key="1">
    <citation type="submission" date="2019-03" db="EMBL/GenBank/DDBJ databases">
        <title>Ramlibacter rhizophilus CCTCC AB2015357, whole genome shotgun sequence.</title>
        <authorList>
            <person name="Zhang X."/>
            <person name="Feng G."/>
            <person name="Zhu H."/>
        </authorList>
    </citation>
    <scope>NUCLEOTIDE SEQUENCE [LARGE SCALE GENOMIC DNA]</scope>
    <source>
        <strain evidence="2 3">CCTCC AB2015357</strain>
    </source>
</reference>
<protein>
    <submittedName>
        <fullName evidence="2">Class C beta-lactamase-related serine hydrolase</fullName>
    </submittedName>
</protein>
<dbReference type="Proteomes" id="UP000297564">
    <property type="component" value="Unassembled WGS sequence"/>
</dbReference>
<feature type="domain" description="Beta-lactamase-related" evidence="1">
    <location>
        <begin position="90"/>
        <end position="361"/>
    </location>
</feature>
<dbReference type="InterPro" id="IPR001466">
    <property type="entry name" value="Beta-lactam-related"/>
</dbReference>
<dbReference type="Pfam" id="PF00144">
    <property type="entry name" value="Beta-lactamase"/>
    <property type="match status" value="1"/>
</dbReference>
<dbReference type="Gene3D" id="3.40.710.10">
    <property type="entry name" value="DD-peptidase/beta-lactamase superfamily"/>
    <property type="match status" value="1"/>
</dbReference>
<organism evidence="2 3">
    <name type="scientific">Ramlibacter rhizophilus</name>
    <dbReference type="NCBI Taxonomy" id="1781167"/>
    <lineage>
        <taxon>Bacteria</taxon>
        <taxon>Pseudomonadati</taxon>
        <taxon>Pseudomonadota</taxon>
        <taxon>Betaproteobacteria</taxon>
        <taxon>Burkholderiales</taxon>
        <taxon>Comamonadaceae</taxon>
        <taxon>Ramlibacter</taxon>
    </lineage>
</organism>
<evidence type="ECO:0000313" key="2">
    <source>
        <dbReference type="EMBL" id="TFY98633.1"/>
    </source>
</evidence>
<dbReference type="InterPro" id="IPR050789">
    <property type="entry name" value="Diverse_Enzym_Activities"/>
</dbReference>
<dbReference type="OrthoDB" id="9814204at2"/>
<accession>A0A4Z0BJQ0</accession>
<dbReference type="PANTHER" id="PTHR43283">
    <property type="entry name" value="BETA-LACTAMASE-RELATED"/>
    <property type="match status" value="1"/>
</dbReference>
<evidence type="ECO:0000259" key="1">
    <source>
        <dbReference type="Pfam" id="PF00144"/>
    </source>
</evidence>
<dbReference type="EMBL" id="SMLL01000005">
    <property type="protein sequence ID" value="TFY98633.1"/>
    <property type="molecule type" value="Genomic_DNA"/>
</dbReference>
<proteinExistence type="predicted"/>